<proteinExistence type="predicted"/>
<dbReference type="AlphaFoldDB" id="A0A0U0ZSR5"/>
<sequence>MNADPWGIEAAENAEPENDDAPQIFIGHNRDQSIIAYYSYYGFEGLRLTEAAYNLTEESLARAILDVCHLAHQRAMAHMRQWQLSLGSRAHDLNRRMPTEEAVEALQERIHSTHY</sequence>
<organism evidence="2 3">
    <name type="scientific">Mycobacteroides abscessus</name>
    <dbReference type="NCBI Taxonomy" id="36809"/>
    <lineage>
        <taxon>Bacteria</taxon>
        <taxon>Bacillati</taxon>
        <taxon>Actinomycetota</taxon>
        <taxon>Actinomycetes</taxon>
        <taxon>Mycobacteriales</taxon>
        <taxon>Mycobacteriaceae</taxon>
        <taxon>Mycobacteroides</taxon>
    </lineage>
</organism>
<dbReference type="RefSeq" id="WP_052618989.1">
    <property type="nucleotide sequence ID" value="NZ_CSWP01000009.1"/>
</dbReference>
<evidence type="ECO:0000313" key="2">
    <source>
        <dbReference type="EMBL" id="CPV66149.1"/>
    </source>
</evidence>
<dbReference type="Proteomes" id="UP000045782">
    <property type="component" value="Unassembled WGS sequence"/>
</dbReference>
<protein>
    <submittedName>
        <fullName evidence="2">Uncharacterized protein</fullName>
    </submittedName>
</protein>
<name>A0A0U0ZSR5_9MYCO</name>
<evidence type="ECO:0000313" key="3">
    <source>
        <dbReference type="Proteomes" id="UP000045782"/>
    </source>
</evidence>
<reference evidence="2 3" key="1">
    <citation type="submission" date="2015-03" db="EMBL/GenBank/DDBJ databases">
        <authorList>
            <person name="Murphy D."/>
        </authorList>
    </citation>
    <scope>NUCLEOTIDE SEQUENCE [LARGE SCALE GENOMIC DNA]</scope>
    <source>
        <strain evidence="2 3">PAP088</strain>
    </source>
</reference>
<feature type="region of interest" description="Disordered" evidence="1">
    <location>
        <begin position="1"/>
        <end position="21"/>
    </location>
</feature>
<gene>
    <name evidence="2" type="ORF">ERS075579_03948</name>
</gene>
<dbReference type="EMBL" id="CSWP01000009">
    <property type="protein sequence ID" value="CPV66149.1"/>
    <property type="molecule type" value="Genomic_DNA"/>
</dbReference>
<accession>A0A0U0ZSR5</accession>
<evidence type="ECO:0000256" key="1">
    <source>
        <dbReference type="SAM" id="MobiDB-lite"/>
    </source>
</evidence>